<comment type="cofactor">
    <cofactor evidence="2">
        <name>Zn(2+)</name>
        <dbReference type="ChEBI" id="CHEBI:29105"/>
    </cofactor>
</comment>
<accession>A2EM36</accession>
<dbReference type="EMBL" id="DS113427">
    <property type="protein sequence ID" value="EAY06295.1"/>
    <property type="molecule type" value="Genomic_DNA"/>
</dbReference>
<dbReference type="STRING" id="5722.A2EM36"/>
<gene>
    <name evidence="9" type="ORF">TVAG_475290</name>
</gene>
<evidence type="ECO:0000259" key="8">
    <source>
        <dbReference type="Pfam" id="PF07687"/>
    </source>
</evidence>
<dbReference type="PANTHER" id="PTHR43808">
    <property type="entry name" value="ACETYLORNITHINE DEACETYLASE"/>
    <property type="match status" value="1"/>
</dbReference>
<dbReference type="InterPro" id="IPR036264">
    <property type="entry name" value="Bact_exopeptidase_dim_dom"/>
</dbReference>
<organism evidence="9 10">
    <name type="scientific">Trichomonas vaginalis (strain ATCC PRA-98 / G3)</name>
    <dbReference type="NCBI Taxonomy" id="412133"/>
    <lineage>
        <taxon>Eukaryota</taxon>
        <taxon>Metamonada</taxon>
        <taxon>Parabasalia</taxon>
        <taxon>Trichomonadida</taxon>
        <taxon>Trichomonadidae</taxon>
        <taxon>Trichomonas</taxon>
    </lineage>
</organism>
<name>A2EM36_TRIV3</name>
<dbReference type="NCBIfam" id="TIGR01910">
    <property type="entry name" value="DapE-ArgE"/>
    <property type="match status" value="1"/>
</dbReference>
<evidence type="ECO:0000256" key="1">
    <source>
        <dbReference type="ARBA" id="ARBA00001941"/>
    </source>
</evidence>
<dbReference type="InterPro" id="IPR002933">
    <property type="entry name" value="Peptidase_M20"/>
</dbReference>
<dbReference type="GO" id="GO:0006592">
    <property type="term" value="P:ornithine biosynthetic process"/>
    <property type="evidence" value="ECO:0000318"/>
    <property type="project" value="GO_Central"/>
</dbReference>
<evidence type="ECO:0000256" key="4">
    <source>
        <dbReference type="ARBA" id="ARBA00022723"/>
    </source>
</evidence>
<dbReference type="SUPFAM" id="SSF55031">
    <property type="entry name" value="Bacterial exopeptidase dimerisation domain"/>
    <property type="match status" value="1"/>
</dbReference>
<sequence length="398" mass="45056">MEKTNRSIHDLQDNTLTEEEKTELITFFQKIVQIPSVNPEGKESLVAVYLEEFFDKYQIPYEKIEVENGRYDLLAKVEGETSEDAFLFTGHMDVVPVSAEEEKRWILPPFGGEIKEGKLYGRGSVDMKSGLCCAMFALAYLKKYGYKPKTDIFFLATIDEEDYMKGSKAALNYPALKKVKGCIVCEPTGLHLCTAGKGRTWATVRVKGETAHGSLPSAGNNAIYQALDLTSKIRSQSFCSPETKFAFQTFWRVLAIHAQVEPKVVPDSCELTVDARLGLSDQPSMIWETLDKLIEERKKEEPSFSAEYVIEDERPPWKQNSTDRLIILLKKAMEEKQLDTNEEVFSGTTDATFLRKLGMETVIIGPGDLSLVHRENENISLEEVVKACEFYLEVIRQI</sequence>
<dbReference type="CDD" id="cd08659">
    <property type="entry name" value="M20_ArgE_DapE-like"/>
    <property type="match status" value="1"/>
</dbReference>
<dbReference type="OMA" id="PAMREEY"/>
<dbReference type="AlphaFoldDB" id="A2EM36"/>
<keyword evidence="5" id="KW-0378">Hydrolase</keyword>
<proteinExistence type="inferred from homology"/>
<comment type="cofactor">
    <cofactor evidence="1">
        <name>Co(2+)</name>
        <dbReference type="ChEBI" id="CHEBI:48828"/>
    </cofactor>
</comment>
<keyword evidence="7" id="KW-0170">Cobalt</keyword>
<dbReference type="InParanoid" id="A2EM36"/>
<dbReference type="PANTHER" id="PTHR43808:SF32">
    <property type="entry name" value="ARGE_DAPE-RELATED DEACYLASE"/>
    <property type="match status" value="1"/>
</dbReference>
<dbReference type="InterPro" id="IPR011650">
    <property type="entry name" value="Peptidase_M20_dimer"/>
</dbReference>
<dbReference type="SUPFAM" id="SSF53187">
    <property type="entry name" value="Zn-dependent exopeptidases"/>
    <property type="match status" value="1"/>
</dbReference>
<dbReference type="SMR" id="A2EM36"/>
<reference evidence="9" key="2">
    <citation type="journal article" date="2007" name="Science">
        <title>Draft genome sequence of the sexually transmitted pathogen Trichomonas vaginalis.</title>
        <authorList>
            <person name="Carlton J.M."/>
            <person name="Hirt R.P."/>
            <person name="Silva J.C."/>
            <person name="Delcher A.L."/>
            <person name="Schatz M."/>
            <person name="Zhao Q."/>
            <person name="Wortman J.R."/>
            <person name="Bidwell S.L."/>
            <person name="Alsmark U.C.M."/>
            <person name="Besteiro S."/>
            <person name="Sicheritz-Ponten T."/>
            <person name="Noel C.J."/>
            <person name="Dacks J.B."/>
            <person name="Foster P.G."/>
            <person name="Simillion C."/>
            <person name="Van de Peer Y."/>
            <person name="Miranda-Saavedra D."/>
            <person name="Barton G.J."/>
            <person name="Westrop G.D."/>
            <person name="Mueller S."/>
            <person name="Dessi D."/>
            <person name="Fiori P.L."/>
            <person name="Ren Q."/>
            <person name="Paulsen I."/>
            <person name="Zhang H."/>
            <person name="Bastida-Corcuera F.D."/>
            <person name="Simoes-Barbosa A."/>
            <person name="Brown M.T."/>
            <person name="Hayes R.D."/>
            <person name="Mukherjee M."/>
            <person name="Okumura C.Y."/>
            <person name="Schneider R."/>
            <person name="Smith A.J."/>
            <person name="Vanacova S."/>
            <person name="Villalvazo M."/>
            <person name="Haas B.J."/>
            <person name="Pertea M."/>
            <person name="Feldblyum T.V."/>
            <person name="Utterback T.R."/>
            <person name="Shu C.L."/>
            <person name="Osoegawa K."/>
            <person name="de Jong P.J."/>
            <person name="Hrdy I."/>
            <person name="Horvathova L."/>
            <person name="Zubacova Z."/>
            <person name="Dolezal P."/>
            <person name="Malik S.B."/>
            <person name="Logsdon J.M. Jr."/>
            <person name="Henze K."/>
            <person name="Gupta A."/>
            <person name="Wang C.C."/>
            <person name="Dunne R.L."/>
            <person name="Upcroft J.A."/>
            <person name="Upcroft P."/>
            <person name="White O."/>
            <person name="Salzberg S.L."/>
            <person name="Tang P."/>
            <person name="Chiu C.-H."/>
            <person name="Lee Y.-S."/>
            <person name="Embley T.M."/>
            <person name="Coombs G.H."/>
            <person name="Mottram J.C."/>
            <person name="Tachezy J."/>
            <person name="Fraser-Liggett C.M."/>
            <person name="Johnson P.J."/>
        </authorList>
    </citation>
    <scope>NUCLEOTIDE SEQUENCE [LARGE SCALE GENOMIC DNA]</scope>
    <source>
        <strain evidence="9">G3</strain>
    </source>
</reference>
<dbReference type="OrthoDB" id="3064516at2759"/>
<reference evidence="9" key="1">
    <citation type="submission" date="2006-10" db="EMBL/GenBank/DDBJ databases">
        <authorList>
            <person name="Amadeo P."/>
            <person name="Zhao Q."/>
            <person name="Wortman J."/>
            <person name="Fraser-Liggett C."/>
            <person name="Carlton J."/>
        </authorList>
    </citation>
    <scope>NUCLEOTIDE SEQUENCE</scope>
    <source>
        <strain evidence="9">G3</strain>
    </source>
</reference>
<dbReference type="GO" id="GO:0008777">
    <property type="term" value="F:acetylornithine deacetylase activity"/>
    <property type="evidence" value="ECO:0000318"/>
    <property type="project" value="GO_Central"/>
</dbReference>
<evidence type="ECO:0000256" key="5">
    <source>
        <dbReference type="ARBA" id="ARBA00022801"/>
    </source>
</evidence>
<dbReference type="FunCoup" id="A2EM36">
    <property type="interactions" value="86"/>
</dbReference>
<evidence type="ECO:0000256" key="2">
    <source>
        <dbReference type="ARBA" id="ARBA00001947"/>
    </source>
</evidence>
<keyword evidence="4" id="KW-0479">Metal-binding</keyword>
<dbReference type="Pfam" id="PF07687">
    <property type="entry name" value="M20_dimer"/>
    <property type="match status" value="1"/>
</dbReference>
<dbReference type="InterPro" id="IPR010182">
    <property type="entry name" value="ArgE/DapE"/>
</dbReference>
<dbReference type="RefSeq" id="XP_001318518.1">
    <property type="nucleotide sequence ID" value="XM_001318483.1"/>
</dbReference>
<evidence type="ECO:0000313" key="9">
    <source>
        <dbReference type="EMBL" id="EAY06295.1"/>
    </source>
</evidence>
<keyword evidence="10" id="KW-1185">Reference proteome</keyword>
<dbReference type="Gene3D" id="1.10.150.900">
    <property type="match status" value="1"/>
</dbReference>
<dbReference type="Pfam" id="PF01546">
    <property type="entry name" value="Peptidase_M20"/>
    <property type="match status" value="1"/>
</dbReference>
<dbReference type="InterPro" id="IPR050072">
    <property type="entry name" value="Peptidase_M20A"/>
</dbReference>
<evidence type="ECO:0000256" key="7">
    <source>
        <dbReference type="ARBA" id="ARBA00023285"/>
    </source>
</evidence>
<dbReference type="eggNOG" id="KOG2275">
    <property type="taxonomic scope" value="Eukaryota"/>
</dbReference>
<dbReference type="Gene3D" id="3.40.630.10">
    <property type="entry name" value="Zn peptidases"/>
    <property type="match status" value="1"/>
</dbReference>
<dbReference type="KEGG" id="tva:4764170"/>
<evidence type="ECO:0000256" key="6">
    <source>
        <dbReference type="ARBA" id="ARBA00022833"/>
    </source>
</evidence>
<dbReference type="Proteomes" id="UP000001542">
    <property type="component" value="Unassembled WGS sequence"/>
</dbReference>
<feature type="domain" description="Peptidase M20 dimerisation" evidence="8">
    <location>
        <begin position="197"/>
        <end position="300"/>
    </location>
</feature>
<dbReference type="Gene3D" id="3.30.70.360">
    <property type="match status" value="1"/>
</dbReference>
<dbReference type="VEuPathDB" id="TrichDB:TVAG_475290"/>
<dbReference type="VEuPathDB" id="TrichDB:TVAGG3_0613600"/>
<evidence type="ECO:0000313" key="10">
    <source>
        <dbReference type="Proteomes" id="UP000001542"/>
    </source>
</evidence>
<comment type="similarity">
    <text evidence="3">Belongs to the peptidase M20A family.</text>
</comment>
<evidence type="ECO:0000256" key="3">
    <source>
        <dbReference type="ARBA" id="ARBA00006247"/>
    </source>
</evidence>
<dbReference type="GO" id="GO:0046872">
    <property type="term" value="F:metal ion binding"/>
    <property type="evidence" value="ECO:0007669"/>
    <property type="project" value="UniProtKB-KW"/>
</dbReference>
<protein>
    <submittedName>
        <fullName evidence="9">Clan MH, family M20, peptidase T-like metallopeptidase</fullName>
    </submittedName>
</protein>
<keyword evidence="6" id="KW-0862">Zinc</keyword>